<dbReference type="AlphaFoldDB" id="A0A067BIW8"/>
<reference evidence="1 2" key="1">
    <citation type="journal article" date="2013" name="PLoS Genet.">
        <title>Distinctive expansion of potential virulence genes in the genome of the oomycete fish pathogen Saprolegnia parasitica.</title>
        <authorList>
            <person name="Jiang R.H."/>
            <person name="de Bruijn I."/>
            <person name="Haas B.J."/>
            <person name="Belmonte R."/>
            <person name="Lobach L."/>
            <person name="Christie J."/>
            <person name="van den Ackerveken G."/>
            <person name="Bottin A."/>
            <person name="Bulone V."/>
            <person name="Diaz-Moreno S.M."/>
            <person name="Dumas B."/>
            <person name="Fan L."/>
            <person name="Gaulin E."/>
            <person name="Govers F."/>
            <person name="Grenville-Briggs L.J."/>
            <person name="Horner N.R."/>
            <person name="Levin J.Z."/>
            <person name="Mammella M."/>
            <person name="Meijer H.J."/>
            <person name="Morris P."/>
            <person name="Nusbaum C."/>
            <person name="Oome S."/>
            <person name="Phillips A.J."/>
            <person name="van Rooyen D."/>
            <person name="Rzeszutek E."/>
            <person name="Saraiva M."/>
            <person name="Secombes C.J."/>
            <person name="Seidl M.F."/>
            <person name="Snel B."/>
            <person name="Stassen J.H."/>
            <person name="Sykes S."/>
            <person name="Tripathy S."/>
            <person name="van den Berg H."/>
            <person name="Vega-Arreguin J.C."/>
            <person name="Wawra S."/>
            <person name="Young S.K."/>
            <person name="Zeng Q."/>
            <person name="Dieguez-Uribeondo J."/>
            <person name="Russ C."/>
            <person name="Tyler B.M."/>
            <person name="van West P."/>
        </authorList>
    </citation>
    <scope>NUCLEOTIDE SEQUENCE [LARGE SCALE GENOMIC DNA]</scope>
    <source>
        <strain evidence="1 2">CBS 223.65</strain>
    </source>
</reference>
<protein>
    <submittedName>
        <fullName evidence="1">Uncharacterized protein</fullName>
    </submittedName>
</protein>
<dbReference type="Gene3D" id="1.20.1170.10">
    <property type="match status" value="1"/>
</dbReference>
<dbReference type="GeneID" id="24138045"/>
<sequence length="259" mass="28533">MYDAITAPYRDQRACQSKDSPAHAEHKGPVAATLDLLSVCLEVYLAEIDGPTHPPQFVRASLDVLDHCIGAFTPTDAATVGRLTTTLLDAGDAHERASRWILQWCDEARAFLQGFLDLRGSDKPRDGQVLVSAILTEGRTILMDAVGSLADTISLLEAAQQDLDWLLSRPEASLGVLRVACAQPNDAEDFEVVDVEKGDLNEVPMSFQDHLRCLATRMEDVITLLNNGMTTLKGMNVKNELGRQIQNPASWEQMDERYL</sequence>
<dbReference type="Proteomes" id="UP000030745">
    <property type="component" value="Unassembled WGS sequence"/>
</dbReference>
<dbReference type="EMBL" id="KK583492">
    <property type="protein sequence ID" value="KDO18128.1"/>
    <property type="molecule type" value="Genomic_DNA"/>
</dbReference>
<dbReference type="VEuPathDB" id="FungiDB:SPRG_16417"/>
<gene>
    <name evidence="1" type="ORF">SPRG_16417</name>
</gene>
<dbReference type="RefSeq" id="XP_012211164.1">
    <property type="nucleotide sequence ID" value="XM_012355774.1"/>
</dbReference>
<name>A0A067BIW8_SAPPC</name>
<proteinExistence type="predicted"/>
<dbReference type="KEGG" id="spar:SPRG_16417"/>
<evidence type="ECO:0000313" key="1">
    <source>
        <dbReference type="EMBL" id="KDO18128.1"/>
    </source>
</evidence>
<keyword evidence="2" id="KW-1185">Reference proteome</keyword>
<evidence type="ECO:0000313" key="2">
    <source>
        <dbReference type="Proteomes" id="UP000030745"/>
    </source>
</evidence>
<accession>A0A067BIW8</accession>
<organism evidence="1 2">
    <name type="scientific">Saprolegnia parasitica (strain CBS 223.65)</name>
    <dbReference type="NCBI Taxonomy" id="695850"/>
    <lineage>
        <taxon>Eukaryota</taxon>
        <taxon>Sar</taxon>
        <taxon>Stramenopiles</taxon>
        <taxon>Oomycota</taxon>
        <taxon>Saprolegniomycetes</taxon>
        <taxon>Saprolegniales</taxon>
        <taxon>Saprolegniaceae</taxon>
        <taxon>Saprolegnia</taxon>
    </lineage>
</organism>